<dbReference type="RefSeq" id="WP_051592287.1">
    <property type="nucleotide sequence ID" value="NZ_AZBY01000038.1"/>
</dbReference>
<feature type="domain" description="Glycoside hydrolase family 70 catalytic" evidence="14">
    <location>
        <begin position="477"/>
        <end position="1163"/>
    </location>
</feature>
<dbReference type="EMBL" id="AZBY01000038">
    <property type="protein sequence ID" value="KDB00248.1"/>
    <property type="molecule type" value="Genomic_DNA"/>
</dbReference>
<comment type="catalytic activity">
    <reaction evidence="1">
        <text>[(1-&gt;6)-alpha-D-glucosyl](n) + sucrose = [(1-&gt;6)-alpha-D-glucosyl](n+1) + D-fructose</text>
        <dbReference type="Rhea" id="RHEA:18825"/>
        <dbReference type="Rhea" id="RHEA-COMP:11144"/>
        <dbReference type="Rhea" id="RHEA-COMP:11145"/>
        <dbReference type="ChEBI" id="CHEBI:17992"/>
        <dbReference type="ChEBI" id="CHEBI:18269"/>
        <dbReference type="ChEBI" id="CHEBI:37721"/>
        <dbReference type="EC" id="2.4.1.5"/>
    </reaction>
</comment>
<dbReference type="InterPro" id="IPR044081">
    <property type="entry name" value="DUF5776"/>
</dbReference>
<evidence type="ECO:0000256" key="1">
    <source>
        <dbReference type="ARBA" id="ARBA00001152"/>
    </source>
</evidence>
<dbReference type="InterPro" id="IPR018337">
    <property type="entry name" value="Cell_wall/Cho-bd_repeat"/>
</dbReference>
<dbReference type="Pfam" id="PF02324">
    <property type="entry name" value="Glyco_hydro_70"/>
    <property type="match status" value="2"/>
</dbReference>
<feature type="compositionally biased region" description="Low complexity" evidence="12">
    <location>
        <begin position="63"/>
        <end position="77"/>
    </location>
</feature>
<evidence type="ECO:0000256" key="8">
    <source>
        <dbReference type="ARBA" id="ARBA00022737"/>
    </source>
</evidence>
<evidence type="ECO:0000256" key="6">
    <source>
        <dbReference type="ARBA" id="ARBA00022679"/>
    </source>
</evidence>
<protein>
    <recommendedName>
        <fullName evidence="4">dextransucrase</fullName>
        <ecNumber evidence="4">2.4.1.5</ecNumber>
    </recommendedName>
    <alternativeName>
        <fullName evidence="9">Dextransucrase</fullName>
    </alternativeName>
    <alternativeName>
        <fullName evidence="10">Sucrose 6-glucosyltransferase</fullName>
    </alternativeName>
</protein>
<dbReference type="Pfam" id="PF19127">
    <property type="entry name" value="Choline_bind_3"/>
    <property type="match status" value="2"/>
</dbReference>
<keyword evidence="7" id="KW-0732">Signal</keyword>
<evidence type="ECO:0000256" key="7">
    <source>
        <dbReference type="ARBA" id="ARBA00022729"/>
    </source>
</evidence>
<evidence type="ECO:0000256" key="9">
    <source>
        <dbReference type="ARBA" id="ARBA00029911"/>
    </source>
</evidence>
<dbReference type="InterPro" id="IPR017853">
    <property type="entry name" value="GH"/>
</dbReference>
<dbReference type="Pfam" id="PF19087">
    <property type="entry name" value="DUF5776"/>
    <property type="match status" value="1"/>
</dbReference>
<dbReference type="Gene3D" id="2.40.30.140">
    <property type="match status" value="1"/>
</dbReference>
<feature type="region of interest" description="Disordered" evidence="12">
    <location>
        <begin position="881"/>
        <end position="902"/>
    </location>
</feature>
<accession>A0A836YTZ3</accession>
<keyword evidence="5 16" id="KW-0328">Glycosyltransferase</keyword>
<proteinExistence type="inferred from homology"/>
<dbReference type="GO" id="GO:0009250">
    <property type="term" value="P:glucan biosynthetic process"/>
    <property type="evidence" value="ECO:0007669"/>
    <property type="project" value="InterPro"/>
</dbReference>
<evidence type="ECO:0000259" key="14">
    <source>
        <dbReference type="Pfam" id="PF02324"/>
    </source>
</evidence>
<dbReference type="Gene3D" id="2.10.270.10">
    <property type="entry name" value="Cholin Binding"/>
    <property type="match status" value="2"/>
</dbReference>
<dbReference type="SUPFAM" id="SSF51445">
    <property type="entry name" value="(Trans)glycosidases"/>
    <property type="match status" value="2"/>
</dbReference>
<sequence>MNINSNERKVRFKMYKSGKQWIVAGLTTAVISIAVYGGSSIANGGIEAKADAQNAATSSIVNTNNSTNSSNANSIASLPQNGTYSTNDNGQTWKYVSQNKDIQGLYKDNNDQLRYFNEYDGTQAKGDIVNVNNDNYYFDKDSGQGHKIDSYTGGSYSESKVNNQDGWIYKSSDNNDVKGVATVDGNIQYFDQNTGLQLKGGSAQIGGVDYYFDPNKGNLVGKVDQVVNSNDYSDNKLLDSNKNVVKGLVVNNGQLQFFDTSNGNQAKNKQVIANGITYYFDTNGNGQYLFTNTGKSAVDDFTQRNAANSVNPSDYKNVVDGFFTADTWYRPKQILDNGTTWRNSNSNELRPMITAWWPNKDVQVNYLKLMQNNGLLDKSNSYSIQSDQQTLNQAAQKAQVNIEKKISQTGNTDWLNDLLFKGNGDNPSFVKQQYIWSSDSESPWQGDAWFQGGYLKYGNSVMTPNTNSNYRDSNNLFDFLLANDVDNSNPAVQAEDLNWLYYLTNFGTITANDSNANFDSIRIDAVDFISNDIIQRSYDYLRQKFNLMQSDANADSHISLVEGGVDAGTTSYSNDGLVEAPFRLDAYPLLHKQDGDVFKNLIDEEDSGIDISNHNGETNTNNTIGGITLSGGKPNYSIVHAHDKDVQEKVGQAIIDTTGIKDWTDFTPSQLAQGLETFYNDQRQTVKKYNDYNVPSAYAIMLTNKGTVPRIYYGDMYQDDGQFMQKKSLYYDDIANLMTARKKYVSGGQSMVDNNGILTSVRFGKGANTVSDSGTEDTRNQGIGLIVGSAPKKVLNDGDTVVLHMGAAHKNQKYRALMLTTENGIQNYNSDDNAPVAETDDNGDLVFSNKDINGQANTAIKQVANPEVNGYLAAWVPVGASDDQDSRTAPSTSQNNDGNVLHENDALDSNLIFEGFSNFQPTPTNHDEYANVVIAKNASLFKDWGVTSFEMAPQYRSSQDHTFVDSTIDNGYAFSDRYDLGFGTPTKYGTDEDLRNAIKSLHDNGMQVMADVVYNQLYNLPGQEVVSATRAGVTGNTNALPFGTQLYVVNTIGGGDYQKKYGGAFLNELQEQYPSLFKSQKYKYYYKNYANNGAGPGYLTVNDAERSDIPYNQPITEWSAKYMNGTNILGRGMGYVLKDWNTGDYFKLSGSDSTLPSSLTYKSGWVENPDSTWSYYEKNNIDKLTGSQVINEERVFFDNNGIQVKGGWVKNSNGTYSYYDKNSGNILTGDQLIDGEHFFFDNNGVQVKGKWIKNSDGSKSYYDSHLGKLIKTDKKVSSNARKKKSKEELLYENALKVLRKDKKRLDKNKTKANIRKYNKSLKKYRKAKKKLLAITKNRVANARKAIKIAKKVLSKRKNINNEKRYYKALKEYYVAEKSYLKITGNYNKKYYYEFDKLTPKVKVVKNIYSYKSRHFTKKNRVKKIKKGTLVRVKSIVRSGKVARINIGNGHFITSSKDFIKMFK</sequence>
<evidence type="ECO:0000256" key="12">
    <source>
        <dbReference type="SAM" id="MobiDB-lite"/>
    </source>
</evidence>
<evidence type="ECO:0000256" key="11">
    <source>
        <dbReference type="SAM" id="Coils"/>
    </source>
</evidence>
<keyword evidence="6 16" id="KW-0808">Transferase</keyword>
<evidence type="ECO:0000313" key="16">
    <source>
        <dbReference type="EMBL" id="KDB00248.1"/>
    </source>
</evidence>
<evidence type="ECO:0000313" key="17">
    <source>
        <dbReference type="Proteomes" id="UP000026921"/>
    </source>
</evidence>
<name>A0A836YTZ3_9LACO</name>
<evidence type="ECO:0000259" key="15">
    <source>
        <dbReference type="Pfam" id="PF19087"/>
    </source>
</evidence>
<dbReference type="SUPFAM" id="SSF69360">
    <property type="entry name" value="Cell wall binding repeat"/>
    <property type="match status" value="2"/>
</dbReference>
<feature type="region of interest" description="Disordered" evidence="12">
    <location>
        <begin position="63"/>
        <end position="83"/>
    </location>
</feature>
<evidence type="ECO:0000256" key="3">
    <source>
        <dbReference type="ARBA" id="ARBA00009247"/>
    </source>
</evidence>
<dbReference type="Gene3D" id="3.20.20.470">
    <property type="entry name" value="Glucansucrase"/>
    <property type="match status" value="1"/>
</dbReference>
<dbReference type="EC" id="2.4.1.5" evidence="4"/>
<organism evidence="16 17">
    <name type="scientific">Apilactobacillus kunkeei EFB6</name>
    <dbReference type="NCBI Taxonomy" id="1419324"/>
    <lineage>
        <taxon>Bacteria</taxon>
        <taxon>Bacillati</taxon>
        <taxon>Bacillota</taxon>
        <taxon>Bacilli</taxon>
        <taxon>Lactobacillales</taxon>
        <taxon>Lactobacillaceae</taxon>
        <taxon>Apilactobacillus</taxon>
    </lineage>
</organism>
<evidence type="ECO:0000256" key="2">
    <source>
        <dbReference type="ARBA" id="ARBA00003243"/>
    </source>
</evidence>
<dbReference type="GO" id="GO:0047849">
    <property type="term" value="F:dextransucrase activity"/>
    <property type="evidence" value="ECO:0007669"/>
    <property type="project" value="UniProtKB-EC"/>
</dbReference>
<dbReference type="NCBIfam" id="TIGR03715">
    <property type="entry name" value="KxYKxGKxW"/>
    <property type="match status" value="1"/>
</dbReference>
<reference evidence="16 17" key="1">
    <citation type="journal article" date="2015" name="Stand. Genomic Sci.">
        <title>High quality draft genome of Lactobacillus kunkeei EFB6, isolated from a German European foulbrood outbreak of honeybees.</title>
        <authorList>
            <person name="Djukic M."/>
            <person name="Poehlein A."/>
            <person name="Strauss J."/>
            <person name="Tann F.J."/>
            <person name="Leimbach A."/>
            <person name="Hoppert M."/>
            <person name="Daniel R."/>
        </authorList>
    </citation>
    <scope>NUCLEOTIDE SEQUENCE [LARGE SCALE GENOMIC DNA]</scope>
    <source>
        <strain evidence="16 17">EFB6</strain>
    </source>
</reference>
<dbReference type="Proteomes" id="UP000026921">
    <property type="component" value="Unassembled WGS sequence"/>
</dbReference>
<evidence type="ECO:0000256" key="10">
    <source>
        <dbReference type="ARBA" id="ARBA00032238"/>
    </source>
</evidence>
<comment type="function">
    <text evidence="2">Production of extracellular glucans, that are thought to play a key role in the development of the dental plaque because of their ability to adhere to smooth surfaces and mediate the aggregation of bacterial cells and food debris.</text>
</comment>
<keyword evidence="8" id="KW-0677">Repeat</keyword>
<keyword evidence="13" id="KW-1133">Transmembrane helix</keyword>
<dbReference type="GO" id="GO:0046527">
    <property type="term" value="F:glucosyltransferase activity"/>
    <property type="evidence" value="ECO:0007669"/>
    <property type="project" value="InterPro"/>
</dbReference>
<feature type="domain" description="DUF5776" evidence="15">
    <location>
        <begin position="1398"/>
        <end position="1459"/>
    </location>
</feature>
<feature type="coiled-coil region" evidence="11">
    <location>
        <begin position="1295"/>
        <end position="1327"/>
    </location>
</feature>
<comment type="similarity">
    <text evidence="3">Belongs to the glycosyl hydrolase 70 family.</text>
</comment>
<evidence type="ECO:0000256" key="13">
    <source>
        <dbReference type="SAM" id="Phobius"/>
    </source>
</evidence>
<feature type="compositionally biased region" description="Polar residues" evidence="12">
    <location>
        <begin position="887"/>
        <end position="898"/>
    </location>
</feature>
<dbReference type="Gene3D" id="2.30.30.420">
    <property type="entry name" value="glucansucrase"/>
    <property type="match status" value="1"/>
</dbReference>
<dbReference type="Gene3D" id="3.20.20.80">
    <property type="entry name" value="Glycosidases"/>
    <property type="match status" value="1"/>
</dbReference>
<dbReference type="InterPro" id="IPR022263">
    <property type="entry name" value="KxYKxGKxW"/>
</dbReference>
<keyword evidence="13" id="KW-0812">Transmembrane</keyword>
<evidence type="ECO:0000256" key="4">
    <source>
        <dbReference type="ARBA" id="ARBA00012592"/>
    </source>
</evidence>
<keyword evidence="13" id="KW-0472">Membrane</keyword>
<dbReference type="Pfam" id="PF19258">
    <property type="entry name" value="KxYKxGKxW_sig"/>
    <property type="match status" value="1"/>
</dbReference>
<evidence type="ECO:0000256" key="5">
    <source>
        <dbReference type="ARBA" id="ARBA00022676"/>
    </source>
</evidence>
<feature type="transmembrane region" description="Helical" evidence="13">
    <location>
        <begin position="21"/>
        <end position="39"/>
    </location>
</feature>
<keyword evidence="11" id="KW-0175">Coiled coil</keyword>
<dbReference type="InterPro" id="IPR003318">
    <property type="entry name" value="Glyco_hydro70cat"/>
</dbReference>
<comment type="caution">
    <text evidence="16">The sequence shown here is derived from an EMBL/GenBank/DDBJ whole genome shotgun (WGS) entry which is preliminary data.</text>
</comment>
<feature type="domain" description="Glycoside hydrolase family 70 catalytic" evidence="14">
    <location>
        <begin position="353"/>
        <end position="473"/>
    </location>
</feature>
<gene>
    <name evidence="16" type="primary">gtfD</name>
    <name evidence="16" type="ORF">LAKU_38c00010</name>
</gene>